<evidence type="ECO:0000313" key="3">
    <source>
        <dbReference type="Proteomes" id="UP001165065"/>
    </source>
</evidence>
<feature type="region of interest" description="Disordered" evidence="1">
    <location>
        <begin position="237"/>
        <end position="294"/>
    </location>
</feature>
<keyword evidence="3" id="KW-1185">Reference proteome</keyword>
<protein>
    <submittedName>
        <fullName evidence="2">Uncharacterized protein</fullName>
    </submittedName>
</protein>
<comment type="caution">
    <text evidence="2">The sequence shown here is derived from an EMBL/GenBank/DDBJ whole genome shotgun (WGS) entry which is preliminary data.</text>
</comment>
<evidence type="ECO:0000313" key="2">
    <source>
        <dbReference type="EMBL" id="GMI43654.1"/>
    </source>
</evidence>
<dbReference type="AlphaFoldDB" id="A0A9W7GD95"/>
<sequence length="313" mass="35752">MGFKSLLVAGGVAVLEVFVGGVVMDDSAKDRRREWEEMKRIEKEMEMEVGKEVFLGGVLREERGKERRKEWEEMKRIEKKMEIEVAQEEEEKEVRVQEEEEEEEEILPPLGGYTTPERVVKGRTSRTTSPRDTPQQRRTPLKYLTPDKYRRTPSTEPNLRRRVRDEVKRGSERKERPSPSSRYYSSPFSLQNYSNSARSKGGSRRRDTIGNVSKACEYSRVRSSGIGLRVMMEEVGGKRNHGERRKGNTGGKGYYGINEAARGGRGGKNIRGREGGGNKKRGKGTMSLRNKIRESMGAGEGIRLRDELFDVNT</sequence>
<accession>A0A9W7GD95</accession>
<evidence type="ECO:0000256" key="1">
    <source>
        <dbReference type="SAM" id="MobiDB-lite"/>
    </source>
</evidence>
<feature type="compositionally biased region" description="Low complexity" evidence="1">
    <location>
        <begin position="178"/>
        <end position="189"/>
    </location>
</feature>
<dbReference type="EMBL" id="BRYA01001458">
    <property type="protein sequence ID" value="GMI43654.1"/>
    <property type="molecule type" value="Genomic_DNA"/>
</dbReference>
<dbReference type="Proteomes" id="UP001165065">
    <property type="component" value="Unassembled WGS sequence"/>
</dbReference>
<feature type="compositionally biased region" description="Basic and acidic residues" evidence="1">
    <location>
        <begin position="163"/>
        <end position="177"/>
    </location>
</feature>
<gene>
    <name evidence="2" type="ORF">TrCOL_g2920</name>
</gene>
<name>A0A9W7GD95_9STRA</name>
<organism evidence="2 3">
    <name type="scientific">Triparma columacea</name>
    <dbReference type="NCBI Taxonomy" id="722753"/>
    <lineage>
        <taxon>Eukaryota</taxon>
        <taxon>Sar</taxon>
        <taxon>Stramenopiles</taxon>
        <taxon>Ochrophyta</taxon>
        <taxon>Bolidophyceae</taxon>
        <taxon>Parmales</taxon>
        <taxon>Triparmaceae</taxon>
        <taxon>Triparma</taxon>
    </lineage>
</organism>
<reference evidence="3" key="1">
    <citation type="journal article" date="2023" name="Commun. Biol.">
        <title>Genome analysis of Parmales, the sister group of diatoms, reveals the evolutionary specialization of diatoms from phago-mixotrophs to photoautotrophs.</title>
        <authorList>
            <person name="Ban H."/>
            <person name="Sato S."/>
            <person name="Yoshikawa S."/>
            <person name="Yamada K."/>
            <person name="Nakamura Y."/>
            <person name="Ichinomiya M."/>
            <person name="Sato N."/>
            <person name="Blanc-Mathieu R."/>
            <person name="Endo H."/>
            <person name="Kuwata A."/>
            <person name="Ogata H."/>
        </authorList>
    </citation>
    <scope>NUCLEOTIDE SEQUENCE [LARGE SCALE GENOMIC DNA]</scope>
</reference>
<proteinExistence type="predicted"/>
<feature type="region of interest" description="Disordered" evidence="1">
    <location>
        <begin position="82"/>
        <end position="218"/>
    </location>
</feature>